<evidence type="ECO:0000313" key="1">
    <source>
        <dbReference type="EMBL" id="ABP87939.1"/>
    </source>
</evidence>
<reference evidence="1 2" key="1">
    <citation type="journal article" date="2007" name="J. Mol. Biol.">
        <title>Genome sequence, structural proteins, and capsid organization of the cyanophage Syn5: a "horned" bacteriophage of marine synechococcus.</title>
        <authorList>
            <person name="Pope W.H."/>
            <person name="Weigele P.R."/>
            <person name="Chang J."/>
            <person name="Pedulla M.L."/>
            <person name="Ford M.E."/>
            <person name="Houtz J.M."/>
            <person name="Jiang W."/>
            <person name="Chiu W."/>
            <person name="Hatfull G.F."/>
            <person name="Hendrix R.W."/>
            <person name="King J."/>
        </authorList>
    </citation>
    <scope>NUCLEOTIDE SEQUENCE</scope>
</reference>
<dbReference type="OrthoDB" id="14595at10239"/>
<protein>
    <submittedName>
        <fullName evidence="1">Gp32</fullName>
    </submittedName>
</protein>
<dbReference type="Pfam" id="PF01503">
    <property type="entry name" value="PRA-PH"/>
    <property type="match status" value="1"/>
</dbReference>
<organism evidence="1 2">
    <name type="scientific">Synechococcus phage Syn5</name>
    <dbReference type="NCBI Taxonomy" id="2914003"/>
    <lineage>
        <taxon>Viruses</taxon>
        <taxon>Duplodnaviria</taxon>
        <taxon>Heunggongvirae</taxon>
        <taxon>Uroviricota</taxon>
        <taxon>Caudoviricetes</taxon>
        <taxon>Autographivirales</taxon>
        <taxon>Voetvirus</taxon>
        <taxon>Voetvirus syn5</taxon>
    </lineage>
</organism>
<dbReference type="Proteomes" id="UP000000241">
    <property type="component" value="Segment"/>
</dbReference>
<dbReference type="EMBL" id="EF372997">
    <property type="protein sequence ID" value="ABP87939.1"/>
    <property type="molecule type" value="Genomic_DNA"/>
</dbReference>
<gene>
    <name evidence="1" type="primary">32</name>
</gene>
<evidence type="ECO:0000313" key="2">
    <source>
        <dbReference type="Proteomes" id="UP000000241"/>
    </source>
</evidence>
<dbReference type="SUPFAM" id="SSF101386">
    <property type="entry name" value="all-alpha NTP pyrophosphatases"/>
    <property type="match status" value="1"/>
</dbReference>
<dbReference type="InterPro" id="IPR023292">
    <property type="entry name" value="NTP_PyroPHydrolase-like_dom_sf"/>
</dbReference>
<dbReference type="Gene3D" id="1.10.3420.10">
    <property type="entry name" value="putative ntp pyrophosphohydrolase like domain"/>
    <property type="match status" value="1"/>
</dbReference>
<dbReference type="RefSeq" id="YP_001285441.1">
    <property type="nucleotide sequence ID" value="NC_009531.1"/>
</dbReference>
<dbReference type="KEGG" id="vg:5220204"/>
<name>A4ZRB3_9CAUD</name>
<dbReference type="GeneID" id="5220204"/>
<dbReference type="InterPro" id="IPR033653">
    <property type="entry name" value="NTP-PPase_DR2231-like"/>
</dbReference>
<keyword evidence="2" id="KW-1185">Reference proteome</keyword>
<accession>A4ZRB3</accession>
<dbReference type="InterPro" id="IPR021130">
    <property type="entry name" value="PRib-ATP_PPHydrolase-like"/>
</dbReference>
<proteinExistence type="predicted"/>
<dbReference type="CDD" id="cd11530">
    <property type="entry name" value="NTP-PPase_DR2231_like"/>
    <property type="match status" value="1"/>
</dbReference>
<sequence>MPFEHQKEARTFRVLMGQPVDHFSPSTAALQLTLIQEEFRELVDAHEVAISHLTNKRAREHALKELTDLVYVCWQYAAAAGWDLDEALTRVHESNLSKLDDDLRPIKREDGKVLKGPNYKPANLIDLV</sequence>